<feature type="transmembrane region" description="Helical" evidence="1">
    <location>
        <begin position="52"/>
        <end position="73"/>
    </location>
</feature>
<protein>
    <submittedName>
        <fullName evidence="2">Uncharacterized protein</fullName>
    </submittedName>
</protein>
<comment type="caution">
    <text evidence="2">The sequence shown here is derived from an EMBL/GenBank/DDBJ whole genome shotgun (WGS) entry which is preliminary data.</text>
</comment>
<dbReference type="RefSeq" id="WP_148856756.1">
    <property type="nucleotide sequence ID" value="NZ_PHNJ01000002.1"/>
</dbReference>
<dbReference type="Proteomes" id="UP000766904">
    <property type="component" value="Unassembled WGS sequence"/>
</dbReference>
<reference evidence="2" key="1">
    <citation type="submission" date="2017-11" db="EMBL/GenBank/DDBJ databases">
        <authorList>
            <person name="Kajale S.C."/>
            <person name="Sharma A."/>
        </authorList>
    </citation>
    <scope>NUCLEOTIDE SEQUENCE</scope>
    <source>
        <strain evidence="2">LS1_42</strain>
    </source>
</reference>
<dbReference type="AlphaFoldDB" id="A0A8J8TR66"/>
<evidence type="ECO:0000313" key="3">
    <source>
        <dbReference type="Proteomes" id="UP000766904"/>
    </source>
</evidence>
<feature type="transmembrane region" description="Helical" evidence="1">
    <location>
        <begin position="21"/>
        <end position="40"/>
    </location>
</feature>
<evidence type="ECO:0000313" key="2">
    <source>
        <dbReference type="EMBL" id="TYL39621.1"/>
    </source>
</evidence>
<dbReference type="OrthoDB" id="200287at2157"/>
<accession>A0A8J8TR66</accession>
<keyword evidence="1" id="KW-0472">Membrane</keyword>
<sequence length="77" mass="7930">MSSSLADLAARLRARPIAATIELGSLLVCCLLFVGTVSLLASGAPTGSGGPWLLIVGVGAAFVVFWTVLVPLYERTL</sequence>
<proteinExistence type="predicted"/>
<keyword evidence="1" id="KW-1133">Transmembrane helix</keyword>
<keyword evidence="3" id="KW-1185">Reference proteome</keyword>
<gene>
    <name evidence="2" type="ORF">CV102_04845</name>
</gene>
<name>A0A8J8TR66_9EURY</name>
<organism evidence="2 3">
    <name type="scientific">Natronococcus pandeyae</name>
    <dbReference type="NCBI Taxonomy" id="2055836"/>
    <lineage>
        <taxon>Archaea</taxon>
        <taxon>Methanobacteriati</taxon>
        <taxon>Methanobacteriota</taxon>
        <taxon>Stenosarchaea group</taxon>
        <taxon>Halobacteria</taxon>
        <taxon>Halobacteriales</taxon>
        <taxon>Natrialbaceae</taxon>
        <taxon>Natronococcus</taxon>
    </lineage>
</organism>
<evidence type="ECO:0000256" key="1">
    <source>
        <dbReference type="SAM" id="Phobius"/>
    </source>
</evidence>
<dbReference type="EMBL" id="PHNJ01000002">
    <property type="protein sequence ID" value="TYL39621.1"/>
    <property type="molecule type" value="Genomic_DNA"/>
</dbReference>
<keyword evidence="1" id="KW-0812">Transmembrane</keyword>